<dbReference type="Proteomes" id="UP001054945">
    <property type="component" value="Unassembled WGS sequence"/>
</dbReference>
<organism evidence="2 3">
    <name type="scientific">Caerostris extrusa</name>
    <name type="common">Bark spider</name>
    <name type="synonym">Caerostris bankana</name>
    <dbReference type="NCBI Taxonomy" id="172846"/>
    <lineage>
        <taxon>Eukaryota</taxon>
        <taxon>Metazoa</taxon>
        <taxon>Ecdysozoa</taxon>
        <taxon>Arthropoda</taxon>
        <taxon>Chelicerata</taxon>
        <taxon>Arachnida</taxon>
        <taxon>Araneae</taxon>
        <taxon>Araneomorphae</taxon>
        <taxon>Entelegynae</taxon>
        <taxon>Araneoidea</taxon>
        <taxon>Araneidae</taxon>
        <taxon>Caerostris</taxon>
    </lineage>
</organism>
<dbReference type="EMBL" id="BPLR01018096">
    <property type="protein sequence ID" value="GIY96863.1"/>
    <property type="molecule type" value="Genomic_DNA"/>
</dbReference>
<evidence type="ECO:0000313" key="3">
    <source>
        <dbReference type="Proteomes" id="UP001054945"/>
    </source>
</evidence>
<evidence type="ECO:0000313" key="2">
    <source>
        <dbReference type="EMBL" id="GIY96863.1"/>
    </source>
</evidence>
<name>A0AAV4XR55_CAEEX</name>
<keyword evidence="3" id="KW-1185">Reference proteome</keyword>
<accession>A0AAV4XR55</accession>
<reference evidence="2 3" key="1">
    <citation type="submission" date="2021-06" db="EMBL/GenBank/DDBJ databases">
        <title>Caerostris extrusa draft genome.</title>
        <authorList>
            <person name="Kono N."/>
            <person name="Arakawa K."/>
        </authorList>
    </citation>
    <scope>NUCLEOTIDE SEQUENCE [LARGE SCALE GENOMIC DNA]</scope>
</reference>
<feature type="region of interest" description="Disordered" evidence="1">
    <location>
        <begin position="48"/>
        <end position="68"/>
    </location>
</feature>
<sequence>MSVCTTENHSHFSNRLLQQQQQQQSPLLESLNEMKSNITVKVRGAAGPLPVPLTMEEGGTQGGSYKSALPMPRQRITLTRLGRGL</sequence>
<protein>
    <submittedName>
        <fullName evidence="2">Uncharacterized protein</fullName>
    </submittedName>
</protein>
<comment type="caution">
    <text evidence="2">The sequence shown here is derived from an EMBL/GenBank/DDBJ whole genome shotgun (WGS) entry which is preliminary data.</text>
</comment>
<evidence type="ECO:0000256" key="1">
    <source>
        <dbReference type="SAM" id="MobiDB-lite"/>
    </source>
</evidence>
<feature type="region of interest" description="Disordered" evidence="1">
    <location>
        <begin position="1"/>
        <end position="25"/>
    </location>
</feature>
<dbReference type="AlphaFoldDB" id="A0AAV4XR55"/>
<proteinExistence type="predicted"/>
<gene>
    <name evidence="2" type="ORF">CEXT_402791</name>
</gene>
<feature type="compositionally biased region" description="Polar residues" evidence="1">
    <location>
        <begin position="1"/>
        <end position="17"/>
    </location>
</feature>